<evidence type="ECO:0000259" key="11">
    <source>
        <dbReference type="Pfam" id="PF05698"/>
    </source>
</evidence>
<dbReference type="HAMAP" id="MF_00303">
    <property type="entry name" value="Trigger_factor_Tig"/>
    <property type="match status" value="1"/>
</dbReference>
<dbReference type="SUPFAM" id="SSF102735">
    <property type="entry name" value="Trigger factor ribosome-binding domain"/>
    <property type="match status" value="1"/>
</dbReference>
<dbReference type="Gene3D" id="1.10.3120.10">
    <property type="entry name" value="Trigger factor, C-terminal domain"/>
    <property type="match status" value="1"/>
</dbReference>
<dbReference type="PANTHER" id="PTHR30560">
    <property type="entry name" value="TRIGGER FACTOR CHAPERONE AND PEPTIDYL-PROLYL CIS/TRANS ISOMERASE"/>
    <property type="match status" value="1"/>
</dbReference>
<dbReference type="GO" id="GO:0043335">
    <property type="term" value="P:protein unfolding"/>
    <property type="evidence" value="ECO:0007669"/>
    <property type="project" value="TreeGrafter"/>
</dbReference>
<evidence type="ECO:0000256" key="5">
    <source>
        <dbReference type="ARBA" id="ARBA00023186"/>
    </source>
</evidence>
<dbReference type="InterPro" id="IPR005215">
    <property type="entry name" value="Trig_fac"/>
</dbReference>
<dbReference type="GO" id="GO:0044183">
    <property type="term" value="F:protein folding chaperone"/>
    <property type="evidence" value="ECO:0007669"/>
    <property type="project" value="TreeGrafter"/>
</dbReference>
<dbReference type="Proteomes" id="UP000249390">
    <property type="component" value="Unassembled WGS sequence"/>
</dbReference>
<protein>
    <recommendedName>
        <fullName evidence="3">peptidylprolyl isomerase</fullName>
        <ecNumber evidence="3">5.2.1.8</ecNumber>
    </recommendedName>
</protein>
<feature type="coiled-coil region" evidence="8">
    <location>
        <begin position="485"/>
        <end position="516"/>
    </location>
</feature>
<dbReference type="GO" id="GO:0015031">
    <property type="term" value="P:protein transport"/>
    <property type="evidence" value="ECO:0007669"/>
    <property type="project" value="InterPro"/>
</dbReference>
<dbReference type="InterPro" id="IPR027304">
    <property type="entry name" value="Trigger_fact/SurA_dom_sf"/>
</dbReference>
<dbReference type="FunFam" id="3.10.50.40:FF:000001">
    <property type="entry name" value="Trigger factor"/>
    <property type="match status" value="1"/>
</dbReference>
<dbReference type="InterPro" id="IPR008881">
    <property type="entry name" value="Trigger_fac_ribosome-bd_bac"/>
</dbReference>
<dbReference type="InterPro" id="IPR036611">
    <property type="entry name" value="Trigger_fac_ribosome-bd_sf"/>
</dbReference>
<gene>
    <name evidence="12" type="ORF">DM860_000472</name>
</gene>
<dbReference type="Gene3D" id="3.10.50.40">
    <property type="match status" value="1"/>
</dbReference>
<evidence type="ECO:0000256" key="7">
    <source>
        <dbReference type="ARBA" id="ARBA00024849"/>
    </source>
</evidence>
<evidence type="ECO:0000256" key="3">
    <source>
        <dbReference type="ARBA" id="ARBA00013194"/>
    </source>
</evidence>
<evidence type="ECO:0000256" key="2">
    <source>
        <dbReference type="ARBA" id="ARBA00005464"/>
    </source>
</evidence>
<dbReference type="InterPro" id="IPR037041">
    <property type="entry name" value="Trigger_fac_C_sf"/>
</dbReference>
<organism evidence="12 13">
    <name type="scientific">Cuscuta australis</name>
    <dbReference type="NCBI Taxonomy" id="267555"/>
    <lineage>
        <taxon>Eukaryota</taxon>
        <taxon>Viridiplantae</taxon>
        <taxon>Streptophyta</taxon>
        <taxon>Embryophyta</taxon>
        <taxon>Tracheophyta</taxon>
        <taxon>Spermatophyta</taxon>
        <taxon>Magnoliopsida</taxon>
        <taxon>eudicotyledons</taxon>
        <taxon>Gunneridae</taxon>
        <taxon>Pentapetalae</taxon>
        <taxon>asterids</taxon>
        <taxon>lamiids</taxon>
        <taxon>Solanales</taxon>
        <taxon>Convolvulaceae</taxon>
        <taxon>Cuscuteae</taxon>
        <taxon>Cuscuta</taxon>
        <taxon>Cuscuta subgen. Grammica</taxon>
        <taxon>Cuscuta sect. Cleistogrammica</taxon>
    </lineage>
</organism>
<reference evidence="12 13" key="1">
    <citation type="submission" date="2018-06" db="EMBL/GenBank/DDBJ databases">
        <title>The Genome of Cuscuta australis (Dodder) Provides Insight into the Evolution of Plant Parasitism.</title>
        <authorList>
            <person name="Liu H."/>
        </authorList>
    </citation>
    <scope>NUCLEOTIDE SEQUENCE [LARGE SCALE GENOMIC DNA]</scope>
    <source>
        <strain evidence="13">cv. Yunnan</strain>
        <tissue evidence="12">Vines</tissue>
    </source>
</reference>
<comment type="catalytic activity">
    <reaction evidence="1">
        <text>[protein]-peptidylproline (omega=180) = [protein]-peptidylproline (omega=0)</text>
        <dbReference type="Rhea" id="RHEA:16237"/>
        <dbReference type="Rhea" id="RHEA-COMP:10747"/>
        <dbReference type="Rhea" id="RHEA-COMP:10748"/>
        <dbReference type="ChEBI" id="CHEBI:83833"/>
        <dbReference type="ChEBI" id="CHEBI:83834"/>
        <dbReference type="EC" id="5.2.1.8"/>
    </reaction>
</comment>
<comment type="function">
    <text evidence="7">Involved in protein export. Acts as a chaperone by maintaining the newly synthesized protein in an open conformation. Functions as a peptidyl-prolyl cis-trans isomerase.</text>
</comment>
<feature type="signal peptide" evidence="9">
    <location>
        <begin position="1"/>
        <end position="29"/>
    </location>
</feature>
<keyword evidence="9" id="KW-0732">Signal</keyword>
<evidence type="ECO:0000256" key="1">
    <source>
        <dbReference type="ARBA" id="ARBA00000971"/>
    </source>
</evidence>
<dbReference type="GO" id="GO:0003755">
    <property type="term" value="F:peptidyl-prolyl cis-trans isomerase activity"/>
    <property type="evidence" value="ECO:0007669"/>
    <property type="project" value="UniProtKB-KW"/>
</dbReference>
<dbReference type="EMBL" id="NQVE01000215">
    <property type="protein sequence ID" value="RAL37778.1"/>
    <property type="molecule type" value="Genomic_DNA"/>
</dbReference>
<dbReference type="InterPro" id="IPR046357">
    <property type="entry name" value="PPIase_dom_sf"/>
</dbReference>
<name>A0A328CZA8_9ASTE</name>
<dbReference type="GO" id="GO:0043022">
    <property type="term" value="F:ribosome binding"/>
    <property type="evidence" value="ECO:0007669"/>
    <property type="project" value="TreeGrafter"/>
</dbReference>
<dbReference type="Pfam" id="PF05697">
    <property type="entry name" value="Trigger_N"/>
    <property type="match status" value="1"/>
</dbReference>
<evidence type="ECO:0000313" key="12">
    <source>
        <dbReference type="EMBL" id="RAL37778.1"/>
    </source>
</evidence>
<feature type="chain" id="PRO_5016355895" description="peptidylprolyl isomerase" evidence="9">
    <location>
        <begin position="30"/>
        <end position="546"/>
    </location>
</feature>
<proteinExistence type="inferred from homology"/>
<evidence type="ECO:0000256" key="8">
    <source>
        <dbReference type="SAM" id="Coils"/>
    </source>
</evidence>
<keyword evidence="4" id="KW-0697">Rotamase</keyword>
<keyword evidence="13" id="KW-1185">Reference proteome</keyword>
<dbReference type="GO" id="GO:0051083">
    <property type="term" value="P:'de novo' cotranslational protein folding"/>
    <property type="evidence" value="ECO:0007669"/>
    <property type="project" value="TreeGrafter"/>
</dbReference>
<comment type="similarity">
    <text evidence="2">Belongs to the FKBP-type PPIase family. Tig subfamily.</text>
</comment>
<evidence type="ECO:0000313" key="13">
    <source>
        <dbReference type="Proteomes" id="UP000249390"/>
    </source>
</evidence>
<dbReference type="SUPFAM" id="SSF54534">
    <property type="entry name" value="FKBP-like"/>
    <property type="match status" value="1"/>
</dbReference>
<feature type="domain" description="Trigger factor ribosome-binding bacterial" evidence="10">
    <location>
        <begin position="99"/>
        <end position="234"/>
    </location>
</feature>
<dbReference type="Pfam" id="PF05698">
    <property type="entry name" value="Trigger_C"/>
    <property type="match status" value="1"/>
</dbReference>
<evidence type="ECO:0000256" key="6">
    <source>
        <dbReference type="ARBA" id="ARBA00023235"/>
    </source>
</evidence>
<dbReference type="Gene3D" id="3.30.70.1050">
    <property type="entry name" value="Trigger factor ribosome-binding domain"/>
    <property type="match status" value="1"/>
</dbReference>
<keyword evidence="6" id="KW-0413">Isomerase</keyword>
<evidence type="ECO:0000256" key="9">
    <source>
        <dbReference type="SAM" id="SignalP"/>
    </source>
</evidence>
<dbReference type="InterPro" id="IPR008880">
    <property type="entry name" value="Trigger_fac_C"/>
</dbReference>
<keyword evidence="8" id="KW-0175">Coiled coil</keyword>
<dbReference type="NCBIfam" id="TIGR00115">
    <property type="entry name" value="tig"/>
    <property type="match status" value="1"/>
</dbReference>
<dbReference type="EC" id="5.2.1.8" evidence="3"/>
<feature type="domain" description="Trigger factor C-terminal" evidence="11">
    <location>
        <begin position="378"/>
        <end position="535"/>
    </location>
</feature>
<comment type="caution">
    <text evidence="12">The sequence shown here is derived from an EMBL/GenBank/DDBJ whole genome shotgun (WGS) entry which is preliminary data.</text>
</comment>
<dbReference type="SUPFAM" id="SSF109998">
    <property type="entry name" value="Triger factor/SurA peptide-binding domain-like"/>
    <property type="match status" value="1"/>
</dbReference>
<dbReference type="FunFam" id="3.30.70.1050:FF:000004">
    <property type="entry name" value="Trigger factor"/>
    <property type="match status" value="1"/>
</dbReference>
<dbReference type="PANTHER" id="PTHR30560:SF3">
    <property type="entry name" value="TRIGGER FACTOR-LIKE PROTEIN TIG, CHLOROPLASTIC"/>
    <property type="match status" value="1"/>
</dbReference>
<evidence type="ECO:0000259" key="10">
    <source>
        <dbReference type="Pfam" id="PF05697"/>
    </source>
</evidence>
<dbReference type="AlphaFoldDB" id="A0A328CZA8"/>
<evidence type="ECO:0000256" key="4">
    <source>
        <dbReference type="ARBA" id="ARBA00023110"/>
    </source>
</evidence>
<accession>A0A328CZA8</accession>
<dbReference type="FunFam" id="1.10.3120.10:FF:000004">
    <property type="entry name" value="Chloroplast trigger factor"/>
    <property type="match status" value="1"/>
</dbReference>
<sequence length="546" mass="61205">MDGLQCRCTRLGPLMSLSSLFCIPFISLSLQENPIFQPNKEINFSQASPRIVSPAFSCCKFSFLQLRAGQKLRPHFAVSAAAGAFGSVEDKLPADLHVVETQEPNSRVKLSVEVPPAVCEDCYRRVIREISKHAKVPGFRPGKSIPESILVGFAGKQYVQKATVESILKRTLPHALSSVTGKALEDSIHIATNFQDMEKTYISLNSLRYDVLVDVAPDIKWVPENAYKNCKVVLELASDADAQRIAEQELKFRHKALGPLQIVADRGLQVGDVAVLDISAMTIEQDESNSKRIPAAESRGFNFDTEVDNVLPGFLDSIIGIKCGETKSFPVVFPESWKQEDLRGVHVQFTVHCKELFYRNLPELNDSIAEKLVPGCTTIEEVKQALWERCHEVAQEAKEQATDSAILAQLQQMVEVDIPQSLFEEQGRQLYGAQLLEKQAHTKLNEQQLAALSSPKAVNDFLQSQKANITNIIKQNLAIGDIFSRENLQYSVEELEKEVKNSISVLKQNKQDYDEERVKEQVREVLEGAKVLEWLRVNAEIQYITR</sequence>
<keyword evidence="5" id="KW-0143">Chaperone</keyword>